<dbReference type="Gene3D" id="2.60.40.10">
    <property type="entry name" value="Immunoglobulins"/>
    <property type="match status" value="1"/>
</dbReference>
<feature type="domain" description="Ig-like" evidence="1">
    <location>
        <begin position="79"/>
        <end position="145"/>
    </location>
</feature>
<dbReference type="SMART" id="SM00409">
    <property type="entry name" value="IG"/>
    <property type="match status" value="1"/>
</dbReference>
<dbReference type="SUPFAM" id="SSF48726">
    <property type="entry name" value="Immunoglobulin"/>
    <property type="match status" value="1"/>
</dbReference>
<dbReference type="PROSITE" id="PS50835">
    <property type="entry name" value="IG_LIKE"/>
    <property type="match status" value="1"/>
</dbReference>
<organism evidence="2 3">
    <name type="scientific">Acropora cervicornis</name>
    <name type="common">Staghorn coral</name>
    <dbReference type="NCBI Taxonomy" id="6130"/>
    <lineage>
        <taxon>Eukaryota</taxon>
        <taxon>Metazoa</taxon>
        <taxon>Cnidaria</taxon>
        <taxon>Anthozoa</taxon>
        <taxon>Hexacorallia</taxon>
        <taxon>Scleractinia</taxon>
        <taxon>Astrocoeniina</taxon>
        <taxon>Acroporidae</taxon>
        <taxon>Acropora</taxon>
    </lineage>
</organism>
<dbReference type="Pfam" id="PF13927">
    <property type="entry name" value="Ig_3"/>
    <property type="match status" value="1"/>
</dbReference>
<gene>
    <name evidence="2" type="ORF">P5673_022682</name>
</gene>
<protein>
    <recommendedName>
        <fullName evidence="1">Ig-like domain-containing protein</fullName>
    </recommendedName>
</protein>
<dbReference type="Proteomes" id="UP001249851">
    <property type="component" value="Unassembled WGS sequence"/>
</dbReference>
<proteinExistence type="predicted"/>
<evidence type="ECO:0000313" key="3">
    <source>
        <dbReference type="Proteomes" id="UP001249851"/>
    </source>
</evidence>
<evidence type="ECO:0000259" key="1">
    <source>
        <dbReference type="PROSITE" id="PS50835"/>
    </source>
</evidence>
<dbReference type="InterPro" id="IPR003599">
    <property type="entry name" value="Ig_sub"/>
</dbReference>
<name>A0AAD9Q6R3_ACRCE</name>
<dbReference type="InterPro" id="IPR036179">
    <property type="entry name" value="Ig-like_dom_sf"/>
</dbReference>
<dbReference type="EMBL" id="JARQWQ010000061">
    <property type="protein sequence ID" value="KAK2555658.1"/>
    <property type="molecule type" value="Genomic_DNA"/>
</dbReference>
<sequence>MREAHVFAFGRRRKFQFVIPVKAPNRRLLLTFSVPNSTKIERNAPPLSHLEVWKVNDDLVQRNLERASTSKPTSTTARPPILITVNASEGDDVTLNCTRKDNYEYTWSREGEDPVETTSRTLEDEKSKLRIKQVDVRDSGIYLCQNDVDKYIFTVTVSAKFSATSSMISEHELKPPTFPFLEPWQECVGQAESS</sequence>
<dbReference type="CDD" id="cd00096">
    <property type="entry name" value="Ig"/>
    <property type="match status" value="1"/>
</dbReference>
<reference evidence="2" key="1">
    <citation type="journal article" date="2023" name="G3 (Bethesda)">
        <title>Whole genome assembly and annotation of the endangered Caribbean coral Acropora cervicornis.</title>
        <authorList>
            <person name="Selwyn J.D."/>
            <person name="Vollmer S.V."/>
        </authorList>
    </citation>
    <scope>NUCLEOTIDE SEQUENCE</scope>
    <source>
        <strain evidence="2">K2</strain>
    </source>
</reference>
<dbReference type="InterPro" id="IPR013783">
    <property type="entry name" value="Ig-like_fold"/>
</dbReference>
<evidence type="ECO:0000313" key="2">
    <source>
        <dbReference type="EMBL" id="KAK2555658.1"/>
    </source>
</evidence>
<comment type="caution">
    <text evidence="2">The sequence shown here is derived from an EMBL/GenBank/DDBJ whole genome shotgun (WGS) entry which is preliminary data.</text>
</comment>
<keyword evidence="3" id="KW-1185">Reference proteome</keyword>
<reference evidence="2" key="2">
    <citation type="journal article" date="2023" name="Science">
        <title>Genomic signatures of disease resistance in endangered staghorn corals.</title>
        <authorList>
            <person name="Vollmer S.V."/>
            <person name="Selwyn J.D."/>
            <person name="Despard B.A."/>
            <person name="Roesel C.L."/>
        </authorList>
    </citation>
    <scope>NUCLEOTIDE SEQUENCE</scope>
    <source>
        <strain evidence="2">K2</strain>
    </source>
</reference>
<accession>A0AAD9Q6R3</accession>
<dbReference type="InterPro" id="IPR007110">
    <property type="entry name" value="Ig-like_dom"/>
</dbReference>
<dbReference type="InterPro" id="IPR003598">
    <property type="entry name" value="Ig_sub2"/>
</dbReference>
<dbReference type="SMART" id="SM00408">
    <property type="entry name" value="IGc2"/>
    <property type="match status" value="1"/>
</dbReference>
<dbReference type="AlphaFoldDB" id="A0AAD9Q6R3"/>